<dbReference type="AlphaFoldDB" id="A0A1F5DKE0"/>
<reference evidence="1 2" key="1">
    <citation type="journal article" date="2016" name="Nat. Commun.">
        <title>Thousands of microbial genomes shed light on interconnected biogeochemical processes in an aquifer system.</title>
        <authorList>
            <person name="Anantharaman K."/>
            <person name="Brown C.T."/>
            <person name="Hug L.A."/>
            <person name="Sharon I."/>
            <person name="Castelle C.J."/>
            <person name="Probst A.J."/>
            <person name="Thomas B.C."/>
            <person name="Singh A."/>
            <person name="Wilkins M.J."/>
            <person name="Karaoz U."/>
            <person name="Brodie E.L."/>
            <person name="Williams K.H."/>
            <person name="Hubbard S.S."/>
            <person name="Banfield J.F."/>
        </authorList>
    </citation>
    <scope>NUCLEOTIDE SEQUENCE [LARGE SCALE GENOMIC DNA]</scope>
</reference>
<protein>
    <submittedName>
        <fullName evidence="1">Uncharacterized protein</fullName>
    </submittedName>
</protein>
<proteinExistence type="predicted"/>
<evidence type="ECO:0000313" key="1">
    <source>
        <dbReference type="EMBL" id="OGD55514.1"/>
    </source>
</evidence>
<dbReference type="EMBL" id="MEZN01000042">
    <property type="protein sequence ID" value="OGD55514.1"/>
    <property type="molecule type" value="Genomic_DNA"/>
</dbReference>
<gene>
    <name evidence="1" type="ORF">A3E73_01480</name>
</gene>
<comment type="caution">
    <text evidence="1">The sequence shown here is derived from an EMBL/GenBank/DDBJ whole genome shotgun (WGS) entry which is preliminary data.</text>
</comment>
<dbReference type="Proteomes" id="UP000176791">
    <property type="component" value="Unassembled WGS sequence"/>
</dbReference>
<evidence type="ECO:0000313" key="2">
    <source>
        <dbReference type="Proteomes" id="UP000176791"/>
    </source>
</evidence>
<sequence length="80" mass="8436">MFGDIALVTFSFLFGTTVIGISNAVIGSGIKLGVGFGGDLRIALLAFNQSQKVKAGLDRIFPPGMPCNYLLALIEKFLGN</sequence>
<organism evidence="1 2">
    <name type="scientific">Candidatus Beckwithbacteria bacterium RIFCSPHIGHO2_12_FULL_47_17</name>
    <dbReference type="NCBI Taxonomy" id="1797460"/>
    <lineage>
        <taxon>Bacteria</taxon>
        <taxon>Candidatus Beckwithiibacteriota</taxon>
    </lineage>
</organism>
<name>A0A1F5DKE0_9BACT</name>
<accession>A0A1F5DKE0</accession>